<evidence type="ECO:0000259" key="1">
    <source>
        <dbReference type="PROSITE" id="PS51500"/>
    </source>
</evidence>
<comment type="caution">
    <text evidence="2">The sequence shown here is derived from an EMBL/GenBank/DDBJ whole genome shotgun (WGS) entry which is preliminary data.</text>
</comment>
<dbReference type="InterPro" id="IPR010981">
    <property type="entry name" value="SinR/SinI_dimer_dom"/>
</dbReference>
<reference evidence="2 3" key="1">
    <citation type="submission" date="2024-08" db="EMBL/GenBank/DDBJ databases">
        <title>Two novel Cytobacillus novel species.</title>
        <authorList>
            <person name="Liu G."/>
        </authorList>
    </citation>
    <scope>NUCLEOTIDE SEQUENCE [LARGE SCALE GENOMIC DNA]</scope>
    <source>
        <strain evidence="2 3">FJAT-53684</strain>
    </source>
</reference>
<keyword evidence="3" id="KW-1185">Reference proteome</keyword>
<dbReference type="EMBL" id="JBIACJ010000004">
    <property type="protein sequence ID" value="MFE8696616.1"/>
    <property type="molecule type" value="Genomic_DNA"/>
</dbReference>
<name>A0ABW6JXP3_9BACI</name>
<dbReference type="InterPro" id="IPR036281">
    <property type="entry name" value="SinR/SinI_dimer_dom_sf"/>
</dbReference>
<dbReference type="Proteomes" id="UP001601058">
    <property type="component" value="Unassembled WGS sequence"/>
</dbReference>
<gene>
    <name evidence="2" type="ORF">ACFYKT_09740</name>
</gene>
<dbReference type="SUPFAM" id="SSF47406">
    <property type="entry name" value="SinR repressor dimerisation domain-like"/>
    <property type="match status" value="1"/>
</dbReference>
<dbReference type="Pfam" id="PF08671">
    <property type="entry name" value="SinI"/>
    <property type="match status" value="1"/>
</dbReference>
<organism evidence="2 3">
    <name type="scientific">Cytobacillus mangrovibacter</name>
    <dbReference type="NCBI Taxonomy" id="3299024"/>
    <lineage>
        <taxon>Bacteria</taxon>
        <taxon>Bacillati</taxon>
        <taxon>Bacillota</taxon>
        <taxon>Bacilli</taxon>
        <taxon>Bacillales</taxon>
        <taxon>Bacillaceae</taxon>
        <taxon>Cytobacillus</taxon>
    </lineage>
</organism>
<proteinExistence type="predicted"/>
<evidence type="ECO:0000313" key="3">
    <source>
        <dbReference type="Proteomes" id="UP001601058"/>
    </source>
</evidence>
<feature type="domain" description="Sin" evidence="1">
    <location>
        <begin position="3"/>
        <end position="41"/>
    </location>
</feature>
<protein>
    <submittedName>
        <fullName evidence="2">Anti-repressor SinI family protein</fullName>
    </submittedName>
</protein>
<dbReference type="RefSeq" id="WP_389218906.1">
    <property type="nucleotide sequence ID" value="NZ_JBIACJ010000004.1"/>
</dbReference>
<evidence type="ECO:0000313" key="2">
    <source>
        <dbReference type="EMBL" id="MFE8696616.1"/>
    </source>
</evidence>
<accession>A0ABW6JXP3</accession>
<dbReference type="PROSITE" id="PS51500">
    <property type="entry name" value="SIN"/>
    <property type="match status" value="1"/>
</dbReference>
<sequence>MNSRKKVQQEKLDKEWMALILKAKKLGLTTTEVRAFIREVPKNELKK</sequence>